<dbReference type="RefSeq" id="WP_058356829.1">
    <property type="nucleotide sequence ID" value="NZ_CABKVG010000010.1"/>
</dbReference>
<organism evidence="1 2">
    <name type="scientific">Vitreoscilla massiliensis</name>
    <dbReference type="NCBI Taxonomy" id="1689272"/>
    <lineage>
        <taxon>Bacteria</taxon>
        <taxon>Pseudomonadati</taxon>
        <taxon>Pseudomonadota</taxon>
        <taxon>Betaproteobacteria</taxon>
        <taxon>Neisseriales</taxon>
        <taxon>Neisseriaceae</taxon>
        <taxon>Vitreoscilla</taxon>
    </lineage>
</organism>
<accession>A0ABY4E043</accession>
<dbReference type="Proteomes" id="UP000832011">
    <property type="component" value="Chromosome"/>
</dbReference>
<dbReference type="EMBL" id="CP091511">
    <property type="protein sequence ID" value="UOO89125.1"/>
    <property type="molecule type" value="Genomic_DNA"/>
</dbReference>
<reference evidence="1 2" key="1">
    <citation type="journal article" date="2022" name="Res Sq">
        <title>Evolution of multicellular longitudinally dividing oral cavity symbionts (Neisseriaceae).</title>
        <authorList>
            <person name="Nyongesa S."/>
            <person name="Weber P."/>
            <person name="Bernet E."/>
            <person name="Pullido F."/>
            <person name="Nieckarz M."/>
            <person name="Delaby M."/>
            <person name="Nieves C."/>
            <person name="Viehboeck T."/>
            <person name="Krause N."/>
            <person name="Rivera-Millot A."/>
            <person name="Nakamura A."/>
            <person name="Vischer N."/>
            <person name="VanNieuwenhze M."/>
            <person name="Brun Y."/>
            <person name="Cava F."/>
            <person name="Bulgheresi S."/>
            <person name="Veyrier F."/>
        </authorList>
    </citation>
    <scope>NUCLEOTIDE SEQUENCE [LARGE SCALE GENOMIC DNA]</scope>
    <source>
        <strain evidence="1 2">SN4</strain>
    </source>
</reference>
<evidence type="ECO:0008006" key="3">
    <source>
        <dbReference type="Google" id="ProtNLM"/>
    </source>
</evidence>
<keyword evidence="2" id="KW-1185">Reference proteome</keyword>
<name>A0ABY4E043_9NEIS</name>
<evidence type="ECO:0000313" key="2">
    <source>
        <dbReference type="Proteomes" id="UP000832011"/>
    </source>
</evidence>
<protein>
    <recommendedName>
        <fullName evidence="3">Glutamate 5-kinase</fullName>
    </recommendedName>
</protein>
<proteinExistence type="predicted"/>
<gene>
    <name evidence="1" type="ORF">LVJ82_17040</name>
</gene>
<sequence length="120" mass="13465">MRSEIQTELAAAMSDDLADAAKPFTCVRETYELNKITGKQTLKERLEYSGRAVYPLGYKRDEAEMLKIQATDAKAIILQNECSAIPAVDDELVFGTQKMKVINVRQDPVAATWSLQLRKV</sequence>
<evidence type="ECO:0000313" key="1">
    <source>
        <dbReference type="EMBL" id="UOO89125.1"/>
    </source>
</evidence>